<gene>
    <name evidence="3" type="ORF">GMBLW1_24210</name>
</gene>
<sequence length="96" mass="10350">MKYAAVIEYLQDAEVVNAHRPAHRAYLAGLLAEGKLAASGPFVDGFGALIVYEADSLEAAEALIQNDPFKAAGVFLRWTVREWKVVISSPTAMTVA</sequence>
<keyword evidence="4" id="KW-1185">Reference proteome</keyword>
<dbReference type="InterPro" id="IPR011008">
    <property type="entry name" value="Dimeric_a/b-barrel"/>
</dbReference>
<evidence type="ECO:0000313" key="3">
    <source>
        <dbReference type="EMBL" id="VIP01539.1"/>
    </source>
</evidence>
<dbReference type="Proteomes" id="UP000464378">
    <property type="component" value="Chromosome"/>
</dbReference>
<dbReference type="AlphaFoldDB" id="A0A6C2YJY4"/>
<dbReference type="FunCoup" id="A0A6C2YJY4">
    <property type="interactions" value="48"/>
</dbReference>
<dbReference type="PANTHER" id="PTHR37828:SF1">
    <property type="entry name" value="YCII-RELATED DOMAIN-CONTAINING PROTEIN"/>
    <property type="match status" value="1"/>
</dbReference>
<proteinExistence type="inferred from homology"/>
<name>A0A6C2YJY4_9BACT</name>
<evidence type="ECO:0000259" key="2">
    <source>
        <dbReference type="Pfam" id="PF03795"/>
    </source>
</evidence>
<comment type="similarity">
    <text evidence="1">Belongs to the YciI family.</text>
</comment>
<evidence type="ECO:0000313" key="4">
    <source>
        <dbReference type="Proteomes" id="UP000464378"/>
    </source>
</evidence>
<dbReference type="InterPro" id="IPR005545">
    <property type="entry name" value="YCII"/>
</dbReference>
<evidence type="ECO:0000256" key="1">
    <source>
        <dbReference type="ARBA" id="ARBA00007689"/>
    </source>
</evidence>
<dbReference type="EMBL" id="LR593887">
    <property type="protein sequence ID" value="VTR98709.1"/>
    <property type="molecule type" value="Genomic_DNA"/>
</dbReference>
<accession>A0A6C2YJY4</accession>
<dbReference type="KEGG" id="tim:GMBLW1_24210"/>
<dbReference type="RefSeq" id="WP_162656730.1">
    <property type="nucleotide sequence ID" value="NZ_LR593887.1"/>
</dbReference>
<dbReference type="SUPFAM" id="SSF54909">
    <property type="entry name" value="Dimeric alpha+beta barrel"/>
    <property type="match status" value="1"/>
</dbReference>
<dbReference type="Gene3D" id="3.30.70.1060">
    <property type="entry name" value="Dimeric alpha+beta barrel"/>
    <property type="match status" value="1"/>
</dbReference>
<reference evidence="3" key="1">
    <citation type="submission" date="2019-04" db="EMBL/GenBank/DDBJ databases">
        <authorList>
            <consortium name="Science for Life Laboratories"/>
        </authorList>
    </citation>
    <scope>NUCLEOTIDE SEQUENCE</scope>
    <source>
        <strain evidence="3">MBLW1</strain>
    </source>
</reference>
<dbReference type="PANTHER" id="PTHR37828">
    <property type="entry name" value="GSR2449 PROTEIN"/>
    <property type="match status" value="1"/>
</dbReference>
<dbReference type="InParanoid" id="A0A6C2YJY4"/>
<feature type="domain" description="YCII-related" evidence="2">
    <location>
        <begin position="1"/>
        <end position="84"/>
    </location>
</feature>
<protein>
    <recommendedName>
        <fullName evidence="2">YCII-related domain-containing protein</fullName>
    </recommendedName>
</protein>
<organism evidence="3">
    <name type="scientific">Tuwongella immobilis</name>
    <dbReference type="NCBI Taxonomy" id="692036"/>
    <lineage>
        <taxon>Bacteria</taxon>
        <taxon>Pseudomonadati</taxon>
        <taxon>Planctomycetota</taxon>
        <taxon>Planctomycetia</taxon>
        <taxon>Gemmatales</taxon>
        <taxon>Gemmataceae</taxon>
        <taxon>Tuwongella</taxon>
    </lineage>
</organism>
<dbReference type="Pfam" id="PF03795">
    <property type="entry name" value="YCII"/>
    <property type="match status" value="1"/>
</dbReference>
<dbReference type="EMBL" id="LR586016">
    <property type="protein sequence ID" value="VIP01539.1"/>
    <property type="molecule type" value="Genomic_DNA"/>
</dbReference>